<evidence type="ECO:0000256" key="2">
    <source>
        <dbReference type="SAM" id="MobiDB-lite"/>
    </source>
</evidence>
<protein>
    <submittedName>
        <fullName evidence="3">Uncharacterized protein</fullName>
    </submittedName>
</protein>
<dbReference type="Proteomes" id="UP000034705">
    <property type="component" value="Unassembled WGS sequence"/>
</dbReference>
<comment type="caution">
    <text evidence="3">The sequence shown here is derived from an EMBL/GenBank/DDBJ whole genome shotgun (WGS) entry which is preliminary data.</text>
</comment>
<keyword evidence="1" id="KW-0175">Coiled coil</keyword>
<organism evidence="3 4">
    <name type="scientific">Candidatus Uhrbacteria bacterium GW2011_GWF2_46_218</name>
    <dbReference type="NCBI Taxonomy" id="1619001"/>
    <lineage>
        <taxon>Bacteria</taxon>
        <taxon>Candidatus Uhriibacteriota</taxon>
    </lineage>
</organism>
<name>A0A0G1PEY1_9BACT</name>
<evidence type="ECO:0000256" key="1">
    <source>
        <dbReference type="SAM" id="Coils"/>
    </source>
</evidence>
<reference evidence="3 4" key="1">
    <citation type="journal article" date="2015" name="Nature">
        <title>rRNA introns, odd ribosomes, and small enigmatic genomes across a large radiation of phyla.</title>
        <authorList>
            <person name="Brown C.T."/>
            <person name="Hug L.A."/>
            <person name="Thomas B.C."/>
            <person name="Sharon I."/>
            <person name="Castelle C.J."/>
            <person name="Singh A."/>
            <person name="Wilkins M.J."/>
            <person name="Williams K.H."/>
            <person name="Banfield J.F."/>
        </authorList>
    </citation>
    <scope>NUCLEOTIDE SEQUENCE [LARGE SCALE GENOMIC DNA]</scope>
</reference>
<feature type="region of interest" description="Disordered" evidence="2">
    <location>
        <begin position="97"/>
        <end position="120"/>
    </location>
</feature>
<sequence>MFVPPLKNRYDVRTIYPMKIKSWNPALSLSDAQAIYGSRSEAVLLEEQMTSKEALIKQALQQKETTNDPESLDRLQEDIHFLSEHLALLRRRQKQVLREQGKNVHEQNAPSEEQREHPAL</sequence>
<accession>A0A0G1PEY1</accession>
<dbReference type="EMBL" id="LCMG01000029">
    <property type="protein sequence ID" value="KKU31197.1"/>
    <property type="molecule type" value="Genomic_DNA"/>
</dbReference>
<dbReference type="AlphaFoldDB" id="A0A0G1PEY1"/>
<gene>
    <name evidence="3" type="ORF">UX45_C0029G0006</name>
</gene>
<evidence type="ECO:0000313" key="3">
    <source>
        <dbReference type="EMBL" id="KKU31197.1"/>
    </source>
</evidence>
<proteinExistence type="predicted"/>
<evidence type="ECO:0000313" key="4">
    <source>
        <dbReference type="Proteomes" id="UP000034705"/>
    </source>
</evidence>
<feature type="coiled-coil region" evidence="1">
    <location>
        <begin position="42"/>
        <end position="92"/>
    </location>
</feature>